<evidence type="ECO:0000313" key="2">
    <source>
        <dbReference type="Proteomes" id="UP000002949"/>
    </source>
</evidence>
<dbReference type="Proteomes" id="UP000002949">
    <property type="component" value="Unassembled WGS sequence"/>
</dbReference>
<protein>
    <submittedName>
        <fullName evidence="1">Uncharacterized protein</fullName>
    </submittedName>
</protein>
<dbReference type="EMBL" id="AGSN01000162">
    <property type="protein sequence ID" value="EHH09436.1"/>
    <property type="molecule type" value="Genomic_DNA"/>
</dbReference>
<sequence length="60" mass="6429">MPFGSVRISATRSEIFLAEQHAAAAGLGALADDHLDRIGPAQIARVHAVARRQILIDQLL</sequence>
<keyword evidence="2" id="KW-1185">Reference proteome</keyword>
<accession>G6YFN1</accession>
<organism evidence="1 2">
    <name type="scientific">Mesorhizobium amorphae CCNWGS0123</name>
    <dbReference type="NCBI Taxonomy" id="1082933"/>
    <lineage>
        <taxon>Bacteria</taxon>
        <taxon>Pseudomonadati</taxon>
        <taxon>Pseudomonadota</taxon>
        <taxon>Alphaproteobacteria</taxon>
        <taxon>Hyphomicrobiales</taxon>
        <taxon>Phyllobacteriaceae</taxon>
        <taxon>Mesorhizobium</taxon>
    </lineage>
</organism>
<evidence type="ECO:0000313" key="1">
    <source>
        <dbReference type="EMBL" id="EHH09436.1"/>
    </source>
</evidence>
<gene>
    <name evidence="1" type="ORF">MEA186_23890</name>
</gene>
<dbReference type="AlphaFoldDB" id="G6YFN1"/>
<proteinExistence type="predicted"/>
<dbReference type="PATRIC" id="fig|1082933.3.peg.4640"/>
<reference evidence="1 2" key="1">
    <citation type="journal article" date="2012" name="J. Bacteriol.">
        <title>Draft Genome Sequence of Plant Growth-Promoting Rhizobium Mesorhizobium amorphae, Isolated from Zinc-Lead Mine Tailings.</title>
        <authorList>
            <person name="Hao X."/>
            <person name="Lin Y."/>
            <person name="Johnstone L."/>
            <person name="Baltrus D.A."/>
            <person name="Miller S.J."/>
            <person name="Wei G."/>
            <person name="Rensing C."/>
        </authorList>
    </citation>
    <scope>NUCLEOTIDE SEQUENCE [LARGE SCALE GENOMIC DNA]</scope>
    <source>
        <strain evidence="1 2">CCNWGS0123</strain>
    </source>
</reference>
<name>G6YFN1_9HYPH</name>